<dbReference type="InterPro" id="IPR018306">
    <property type="entry name" value="Phage_T5_Orf172_DNA-bd"/>
</dbReference>
<dbReference type="AlphaFoldDB" id="A0A895XW97"/>
<name>A0A895XW97_9ACTN</name>
<dbReference type="KEGG" id="nav:JQS30_06245"/>
<dbReference type="SMART" id="SM00974">
    <property type="entry name" value="T5orf172"/>
    <property type="match status" value="1"/>
</dbReference>
<dbReference type="EMBL" id="CP070496">
    <property type="protein sequence ID" value="QSB06500.1"/>
    <property type="molecule type" value="Genomic_DNA"/>
</dbReference>
<sequence length="294" mass="32718">MNVFLPSDIGFVYVISNEAFDEVKIGMTGKLVETRVRALQTGAPTPYEVPFRSLSSRRKEVEQCAHELLSEFRRKEGGGTEWFAVSVETATTAIQQAIAEIEGIAAWAKKSPITLRASESEESNTIFLSLQAGDLLFVVRKSSLFGPSEILDVWFAHAALDQIELRPAYSREDVVGMSDNDEKATHDERPVLDEAGNVHNLAMNGREFLAQGDRLVWISDPLFDSPECVVIDACDYVQVTSRTSKIQVTEDGWPLLMNFFPERKIALSSEARHLLQQAVNNHNPRVLPGDIPIS</sequence>
<proteinExistence type="predicted"/>
<evidence type="ECO:0000259" key="1">
    <source>
        <dbReference type="SMART" id="SM00974"/>
    </source>
</evidence>
<reference evidence="2" key="1">
    <citation type="submission" date="2021-02" db="EMBL/GenBank/DDBJ databases">
        <title>Natronoglycomyces albus gen. nov., sp. nov, a haloalkaliphilic actinobacterium from a soda solonchak soil.</title>
        <authorList>
            <person name="Sorokin D.Y."/>
            <person name="Khijniak T.V."/>
            <person name="Zakharycheva A.P."/>
            <person name="Boueva O.V."/>
            <person name="Ariskina E.V."/>
            <person name="Hahnke R.L."/>
            <person name="Bunk B."/>
            <person name="Sproer C."/>
            <person name="Schumann P."/>
            <person name="Evtushenko L.I."/>
            <person name="Kublanov I.V."/>
        </authorList>
    </citation>
    <scope>NUCLEOTIDE SEQUENCE</scope>
    <source>
        <strain evidence="2">DSM 106290</strain>
    </source>
</reference>
<organism evidence="2 3">
    <name type="scientific">Natronoglycomyces albus</name>
    <dbReference type="NCBI Taxonomy" id="2811108"/>
    <lineage>
        <taxon>Bacteria</taxon>
        <taxon>Bacillati</taxon>
        <taxon>Actinomycetota</taxon>
        <taxon>Actinomycetes</taxon>
        <taxon>Glycomycetales</taxon>
        <taxon>Glycomycetaceae</taxon>
        <taxon>Natronoglycomyces</taxon>
    </lineage>
</organism>
<evidence type="ECO:0000313" key="3">
    <source>
        <dbReference type="Proteomes" id="UP000662939"/>
    </source>
</evidence>
<dbReference type="Pfam" id="PF10544">
    <property type="entry name" value="T5orf172"/>
    <property type="match status" value="1"/>
</dbReference>
<keyword evidence="3" id="KW-1185">Reference proteome</keyword>
<dbReference type="RefSeq" id="WP_213172511.1">
    <property type="nucleotide sequence ID" value="NZ_CP070496.1"/>
</dbReference>
<protein>
    <submittedName>
        <fullName evidence="2">GIY-YIG nuclease family protein</fullName>
    </submittedName>
</protein>
<gene>
    <name evidence="2" type="ORF">JQS30_06245</name>
</gene>
<accession>A0A895XW97</accession>
<evidence type="ECO:0000313" key="2">
    <source>
        <dbReference type="EMBL" id="QSB06500.1"/>
    </source>
</evidence>
<dbReference type="Proteomes" id="UP000662939">
    <property type="component" value="Chromosome"/>
</dbReference>
<feature type="domain" description="Bacteriophage T5 Orf172 DNA-binding" evidence="1">
    <location>
        <begin position="17"/>
        <end position="97"/>
    </location>
</feature>